<dbReference type="PANTHER" id="PTHR45782">
    <property type="entry name" value="MITOCHONDRIAL RIBOSOME-ASSOCIATED GTPASE 1"/>
    <property type="match status" value="1"/>
</dbReference>
<dbReference type="Gene3D" id="3.40.50.300">
    <property type="entry name" value="P-loop containing nucleotide triphosphate hydrolases"/>
    <property type="match status" value="1"/>
</dbReference>
<dbReference type="GO" id="GO:0006412">
    <property type="term" value="P:translation"/>
    <property type="evidence" value="ECO:0007669"/>
    <property type="project" value="TreeGrafter"/>
</dbReference>
<dbReference type="InterPro" id="IPR023179">
    <property type="entry name" value="GTP-bd_ortho_bundle_sf"/>
</dbReference>
<dbReference type="PANTHER" id="PTHR45782:SF4">
    <property type="entry name" value="MITOCHONDRIAL RIBOSOME-ASSOCIATED GTPASE 1"/>
    <property type="match status" value="1"/>
</dbReference>
<dbReference type="PROSITE" id="PS51721">
    <property type="entry name" value="G_CP"/>
    <property type="match status" value="1"/>
</dbReference>
<dbReference type="InterPro" id="IPR016478">
    <property type="entry name" value="GTPase_MTG1"/>
</dbReference>
<organism evidence="6 7">
    <name type="scientific">Pelovirga terrestris</name>
    <dbReference type="NCBI Taxonomy" id="2771352"/>
    <lineage>
        <taxon>Bacteria</taxon>
        <taxon>Pseudomonadati</taxon>
        <taxon>Thermodesulfobacteriota</taxon>
        <taxon>Desulfuromonadia</taxon>
        <taxon>Geobacterales</taxon>
        <taxon>Geobacteraceae</taxon>
        <taxon>Pelovirga</taxon>
    </lineage>
</organism>
<dbReference type="Pfam" id="PF01926">
    <property type="entry name" value="MMR_HSR1"/>
    <property type="match status" value="1"/>
</dbReference>
<feature type="binding site" evidence="4">
    <location>
        <position position="168"/>
    </location>
    <ligand>
        <name>GTP</name>
        <dbReference type="ChEBI" id="CHEBI:37565"/>
    </ligand>
</feature>
<dbReference type="PRINTS" id="PR00326">
    <property type="entry name" value="GTP1OBG"/>
</dbReference>
<dbReference type="AlphaFoldDB" id="A0A8J6UL05"/>
<comment type="subcellular location">
    <subcellularLocation>
        <location evidence="3">Cytoplasm</location>
    </subcellularLocation>
</comment>
<keyword evidence="1 3" id="KW-0547">Nucleotide-binding</keyword>
<dbReference type="PIRSF" id="PIRSF006230">
    <property type="entry name" value="MG442"/>
    <property type="match status" value="1"/>
</dbReference>
<keyword evidence="3" id="KW-0963">Cytoplasm</keyword>
<dbReference type="NCBIfam" id="TIGR03596">
    <property type="entry name" value="GTPase_YlqF"/>
    <property type="match status" value="1"/>
</dbReference>
<evidence type="ECO:0000313" key="6">
    <source>
        <dbReference type="EMBL" id="MBD1400352.1"/>
    </source>
</evidence>
<dbReference type="GO" id="GO:0005525">
    <property type="term" value="F:GTP binding"/>
    <property type="evidence" value="ECO:0007669"/>
    <property type="project" value="UniProtKB-KW"/>
</dbReference>
<evidence type="ECO:0000256" key="1">
    <source>
        <dbReference type="ARBA" id="ARBA00022741"/>
    </source>
</evidence>
<dbReference type="Gene3D" id="1.10.1580.10">
    <property type="match status" value="1"/>
</dbReference>
<dbReference type="RefSeq" id="WP_191154767.1">
    <property type="nucleotide sequence ID" value="NZ_JACWUN010000006.1"/>
</dbReference>
<gene>
    <name evidence="6" type="primary">ylqF</name>
    <name evidence="6" type="ORF">ICT70_06685</name>
</gene>
<comment type="function">
    <text evidence="3">Required for a late step of 50S ribosomal subunit assembly. Has GTPase activity.</text>
</comment>
<dbReference type="FunFam" id="3.40.50.300:FF:000590">
    <property type="entry name" value="Ribosome biogenesis GTPase A"/>
    <property type="match status" value="1"/>
</dbReference>
<dbReference type="EMBL" id="JACWUN010000006">
    <property type="protein sequence ID" value="MBD1400352.1"/>
    <property type="molecule type" value="Genomic_DNA"/>
</dbReference>
<feature type="binding site" evidence="4">
    <location>
        <begin position="58"/>
        <end position="61"/>
    </location>
    <ligand>
        <name>GTP</name>
        <dbReference type="ChEBI" id="CHEBI:37565"/>
    </ligand>
</feature>
<keyword evidence="7" id="KW-1185">Reference proteome</keyword>
<comment type="caution">
    <text evidence="6">The sequence shown here is derived from an EMBL/GenBank/DDBJ whole genome shotgun (WGS) entry which is preliminary data.</text>
</comment>
<evidence type="ECO:0000259" key="5">
    <source>
        <dbReference type="PROSITE" id="PS51721"/>
    </source>
</evidence>
<dbReference type="InterPro" id="IPR019991">
    <property type="entry name" value="GTP-bd_ribosome_bgen"/>
</dbReference>
<protein>
    <recommendedName>
        <fullName evidence="3">Ribosome biogenesis GTPase A</fullName>
    </recommendedName>
</protein>
<feature type="binding site" evidence="4">
    <location>
        <begin position="124"/>
        <end position="129"/>
    </location>
    <ligand>
        <name>GTP</name>
        <dbReference type="ChEBI" id="CHEBI:37565"/>
    </ligand>
</feature>
<proteinExistence type="inferred from homology"/>
<dbReference type="InterPro" id="IPR027417">
    <property type="entry name" value="P-loop_NTPase"/>
</dbReference>
<name>A0A8J6UL05_9BACT</name>
<keyword evidence="2 3" id="KW-0342">GTP-binding</keyword>
<evidence type="ECO:0000313" key="7">
    <source>
        <dbReference type="Proteomes" id="UP000632828"/>
    </source>
</evidence>
<evidence type="ECO:0000256" key="2">
    <source>
        <dbReference type="ARBA" id="ARBA00023134"/>
    </source>
</evidence>
<reference evidence="6" key="1">
    <citation type="submission" date="2020-09" db="EMBL/GenBank/DDBJ databases">
        <title>Pelobacter alkaliphilus sp. nov., a novel anaerobic arsenate-reducing bacterium from terrestrial mud volcano.</title>
        <authorList>
            <person name="Khomyakova M.A."/>
            <person name="Merkel A.Y."/>
            <person name="Slobodkin A.I."/>
        </authorList>
    </citation>
    <scope>NUCLEOTIDE SEQUENCE</scope>
    <source>
        <strain evidence="6">M08fum</strain>
    </source>
</reference>
<dbReference type="Proteomes" id="UP000632828">
    <property type="component" value="Unassembled WGS sequence"/>
</dbReference>
<dbReference type="GO" id="GO:0005737">
    <property type="term" value="C:cytoplasm"/>
    <property type="evidence" value="ECO:0007669"/>
    <property type="project" value="UniProtKB-SubCell"/>
</dbReference>
<sequence>MIIDWYPGHMKKARAQIIEILPKVDLVLEVLDARLPVSSSNPLLERLRGQKPCIKILNKKDLADPNITRAWLRLLEKQQQVKALALEAKDRRDVGLIPKLCRSVLAQRFKAGKPLRVMVVGIPNVGKSTLINTLAGKKMARVGDKPAITTTTQQIDLRNGILLLDTPGILWPVLDNLGGAGRLAASGALGEAAYATLEVALATLDYLREHYPQQVKNRYQLEDLSGAALSLLEQIGRGRGCLVSGGEVDLHRAAEMFLRDLRANKIGRISLERPTEDASAFDQYQESE</sequence>
<dbReference type="InterPro" id="IPR006073">
    <property type="entry name" value="GTP-bd"/>
</dbReference>
<dbReference type="SUPFAM" id="SSF52540">
    <property type="entry name" value="P-loop containing nucleoside triphosphate hydrolases"/>
    <property type="match status" value="1"/>
</dbReference>
<evidence type="ECO:0000256" key="4">
    <source>
        <dbReference type="PIRSR" id="PIRSR006230-1"/>
    </source>
</evidence>
<evidence type="ECO:0000256" key="3">
    <source>
        <dbReference type="PIRNR" id="PIRNR006230"/>
    </source>
</evidence>
<feature type="domain" description="CP-type G" evidence="5">
    <location>
        <begin position="14"/>
        <end position="172"/>
    </location>
</feature>
<dbReference type="CDD" id="cd01856">
    <property type="entry name" value="YlqF"/>
    <property type="match status" value="1"/>
</dbReference>
<dbReference type="GO" id="GO:0003924">
    <property type="term" value="F:GTPase activity"/>
    <property type="evidence" value="ECO:0007669"/>
    <property type="project" value="TreeGrafter"/>
</dbReference>
<accession>A0A8J6UL05</accession>
<dbReference type="InterPro" id="IPR030378">
    <property type="entry name" value="G_CP_dom"/>
</dbReference>
<comment type="similarity">
    <text evidence="3">Belongs to the TRAFAC class YlqF/YawG GTPase family. MTG1 subfamily.</text>
</comment>